<dbReference type="Proteomes" id="UP000799118">
    <property type="component" value="Unassembled WGS sequence"/>
</dbReference>
<name>A0A6A4HXR3_9AGAR</name>
<gene>
    <name evidence="1" type="ORF">BT96DRAFT_817561</name>
</gene>
<dbReference type="AlphaFoldDB" id="A0A6A4HXR3"/>
<evidence type="ECO:0008006" key="3">
    <source>
        <dbReference type="Google" id="ProtNLM"/>
    </source>
</evidence>
<accession>A0A6A4HXR3</accession>
<protein>
    <recommendedName>
        <fullName evidence="3">Reverse transcriptase domain-containing protein</fullName>
    </recommendedName>
</protein>
<organism evidence="1 2">
    <name type="scientific">Gymnopus androsaceus JB14</name>
    <dbReference type="NCBI Taxonomy" id="1447944"/>
    <lineage>
        <taxon>Eukaryota</taxon>
        <taxon>Fungi</taxon>
        <taxon>Dikarya</taxon>
        <taxon>Basidiomycota</taxon>
        <taxon>Agaricomycotina</taxon>
        <taxon>Agaricomycetes</taxon>
        <taxon>Agaricomycetidae</taxon>
        <taxon>Agaricales</taxon>
        <taxon>Marasmiineae</taxon>
        <taxon>Omphalotaceae</taxon>
        <taxon>Gymnopus</taxon>
    </lineage>
</organism>
<feature type="non-terminal residue" evidence="1">
    <location>
        <position position="112"/>
    </location>
</feature>
<proteinExistence type="predicted"/>
<dbReference type="OrthoDB" id="3044497at2759"/>
<sequence>MRKRRVPERLVLAVSLVLKNRKTRIHFGDFLSEPISLTNGIGQGDPLSMIAYLFYNADFFDIKDDKNVVVDVGDMTENVAAIKTFMERPGGGFEWSDKHNSKFEPSKLVLIH</sequence>
<reference evidence="1" key="1">
    <citation type="journal article" date="2019" name="Environ. Microbiol.">
        <title>Fungal ecological strategies reflected in gene transcription - a case study of two litter decomposers.</title>
        <authorList>
            <person name="Barbi F."/>
            <person name="Kohler A."/>
            <person name="Barry K."/>
            <person name="Baskaran P."/>
            <person name="Daum C."/>
            <person name="Fauchery L."/>
            <person name="Ihrmark K."/>
            <person name="Kuo A."/>
            <person name="LaButti K."/>
            <person name="Lipzen A."/>
            <person name="Morin E."/>
            <person name="Grigoriev I.V."/>
            <person name="Henrissat B."/>
            <person name="Lindahl B."/>
            <person name="Martin F."/>
        </authorList>
    </citation>
    <scope>NUCLEOTIDE SEQUENCE</scope>
    <source>
        <strain evidence="1">JB14</strain>
    </source>
</reference>
<evidence type="ECO:0000313" key="2">
    <source>
        <dbReference type="Proteomes" id="UP000799118"/>
    </source>
</evidence>
<evidence type="ECO:0000313" key="1">
    <source>
        <dbReference type="EMBL" id="KAE9401737.1"/>
    </source>
</evidence>
<dbReference type="EMBL" id="ML769443">
    <property type="protein sequence ID" value="KAE9401737.1"/>
    <property type="molecule type" value="Genomic_DNA"/>
</dbReference>
<keyword evidence="2" id="KW-1185">Reference proteome</keyword>